<dbReference type="PANTHER" id="PTHR23200:SF39">
    <property type="entry name" value="PROTEIN CBG14679"/>
    <property type="match status" value="1"/>
</dbReference>
<dbReference type="Gene3D" id="3.60.15.10">
    <property type="entry name" value="Ribonuclease Z/Hydroxyacylglutathione hydrolase-like"/>
    <property type="match status" value="1"/>
</dbReference>
<dbReference type="SUPFAM" id="SSF56281">
    <property type="entry name" value="Metallo-hydrolase/oxidoreductase"/>
    <property type="match status" value="1"/>
</dbReference>
<dbReference type="InterPro" id="IPR001279">
    <property type="entry name" value="Metallo-B-lactamas"/>
</dbReference>
<dbReference type="EMBL" id="KE125162">
    <property type="protein sequence ID" value="EPB70790.1"/>
    <property type="molecule type" value="Genomic_DNA"/>
</dbReference>
<dbReference type="InterPro" id="IPR039344">
    <property type="entry name" value="MBLAC1"/>
</dbReference>
<evidence type="ECO:0000313" key="3">
    <source>
        <dbReference type="Proteomes" id="UP000054495"/>
    </source>
</evidence>
<dbReference type="Pfam" id="PF00753">
    <property type="entry name" value="Lactamase_B"/>
    <property type="match status" value="1"/>
</dbReference>
<organism evidence="2 3">
    <name type="scientific">Ancylostoma ceylanicum</name>
    <dbReference type="NCBI Taxonomy" id="53326"/>
    <lineage>
        <taxon>Eukaryota</taxon>
        <taxon>Metazoa</taxon>
        <taxon>Ecdysozoa</taxon>
        <taxon>Nematoda</taxon>
        <taxon>Chromadorea</taxon>
        <taxon>Rhabditida</taxon>
        <taxon>Rhabditina</taxon>
        <taxon>Rhabditomorpha</taxon>
        <taxon>Strongyloidea</taxon>
        <taxon>Ancylostomatidae</taxon>
        <taxon>Ancylostomatinae</taxon>
        <taxon>Ancylostoma</taxon>
    </lineage>
</organism>
<sequence>MTASVSLIFDGGYHILVDSPSAADMKAKETMLRSLSSRSITPGEVQLVITTHGHPDHFGQGNFFPNARHFFGSYEYADDNFIRTELHVNESMRITTNVELWNTPGHTAQDITVIVSNVPCCGTVAVVGKRNRDKVICQADFIIPGHGKLFRNLSFKPYTFPTFTFTPADRNTFAYPTATQSPNQNLNDDGLMYVTAMPSSDKRPMENPAPLAINTVFVKQDDPKLLDRNYSMDNENVFAPVIEKAASQMAKLLNVNNDVVPKQKPYPYTHFWKHTAERLANDVNMNNLFNDATMHKLKPLVNYLRTARGPAL</sequence>
<dbReference type="InterPro" id="IPR036866">
    <property type="entry name" value="RibonucZ/Hydroxyglut_hydro"/>
</dbReference>
<proteinExistence type="predicted"/>
<dbReference type="PANTHER" id="PTHR23200">
    <property type="entry name" value="METALLO-BETA-LACTAMASE DOMAIN-CONTAINING PROTEIN 1"/>
    <property type="match status" value="1"/>
</dbReference>
<gene>
    <name evidence="2" type="ORF">ANCCEY_10113</name>
</gene>
<evidence type="ECO:0000259" key="1">
    <source>
        <dbReference type="Pfam" id="PF00753"/>
    </source>
</evidence>
<dbReference type="AlphaFoldDB" id="A0A0D6LFE9"/>
<feature type="domain" description="Metallo-beta-lactamase" evidence="1">
    <location>
        <begin position="4"/>
        <end position="99"/>
    </location>
</feature>
<accession>A0A0D6LFE9</accession>
<protein>
    <submittedName>
        <fullName evidence="2">Metallo-beta-lactamase domain protein</fullName>
    </submittedName>
</protein>
<name>A0A0D6LFE9_9BILA</name>
<dbReference type="CDD" id="cd07711">
    <property type="entry name" value="MBLAC1-like_MBL-fold"/>
    <property type="match status" value="1"/>
</dbReference>
<keyword evidence="3" id="KW-1185">Reference proteome</keyword>
<reference evidence="2 3" key="1">
    <citation type="submission" date="2013-05" db="EMBL/GenBank/DDBJ databases">
        <title>Draft genome of the parasitic nematode Anyclostoma ceylanicum.</title>
        <authorList>
            <person name="Mitreva M."/>
        </authorList>
    </citation>
    <scope>NUCLEOTIDE SEQUENCE [LARGE SCALE GENOMIC DNA]</scope>
</reference>
<evidence type="ECO:0000313" key="2">
    <source>
        <dbReference type="EMBL" id="EPB70790.1"/>
    </source>
</evidence>
<dbReference type="Proteomes" id="UP000054495">
    <property type="component" value="Unassembled WGS sequence"/>
</dbReference>